<dbReference type="CDD" id="cd14733">
    <property type="entry name" value="BACK"/>
    <property type="match status" value="1"/>
</dbReference>
<dbReference type="STRING" id="188477.A0A3S1BBV3"/>
<dbReference type="OrthoDB" id="6435570at2759"/>
<protein>
    <recommendedName>
        <fullName evidence="4">BTB domain-containing protein</fullName>
    </recommendedName>
</protein>
<proteinExistence type="predicted"/>
<evidence type="ECO:0000259" key="4">
    <source>
        <dbReference type="PROSITE" id="PS50097"/>
    </source>
</evidence>
<evidence type="ECO:0000313" key="6">
    <source>
        <dbReference type="Proteomes" id="UP000271974"/>
    </source>
</evidence>
<dbReference type="SUPFAM" id="SSF54695">
    <property type="entry name" value="POZ domain"/>
    <property type="match status" value="1"/>
</dbReference>
<dbReference type="CDD" id="cd18186">
    <property type="entry name" value="BTB_POZ_ZBTB_KLHL-like"/>
    <property type="match status" value="1"/>
</dbReference>
<dbReference type="Gene3D" id="2.120.10.80">
    <property type="entry name" value="Kelch-type beta propeller"/>
    <property type="match status" value="1"/>
</dbReference>
<dbReference type="InterPro" id="IPR011333">
    <property type="entry name" value="SKP1/BTB/POZ_sf"/>
</dbReference>
<dbReference type="PANTHER" id="PTHR24412:SF489">
    <property type="entry name" value="RING FINGER DOMAIN AND KELCH REPEAT-CONTAINING PROTEIN DDB_G0271372"/>
    <property type="match status" value="1"/>
</dbReference>
<accession>A0A3S1BBV3</accession>
<sequence length="643" mass="72089">MSVSDYFSRSILKRMLAQLEEEPHDDIIVKVGTRNFRCHRFILSASSKFFRALCRSGMSEAMEQKVELKDVSRDTFGLILECIYGGKNIITKENALDIWQAASLLQIDFLQAACDTFLIENSDKEDCVDVFKCAKLLSSDHVSKVMWDIMLREFDYLVKSNSIFLLEAVDFERLVESDNLRVGTEDTVVRVIMEYCELYTSEDPESKQPDNVSKAQIDENLASKTSAMKKDKKATRADIKNEKLNSIALALGESDSGGQYQDNIMSTLLGASRLCLASSTCLQDLITDARVLNNPGAMHHVRSALRYHLQPERRYDFCPSTAGFRSGNEWTNVILSVSLTNPNYTQPTLICKRFPQDKWHTVIVGSSPTYHFTQAQCNMVFYGEKVFGTCHSAQHNQNFMFCFNVKLRNFAIIGSPTRGRLNHATLCHKNFLYVVGGDNGELSIERYNLENAGAQWENVGTLAQAVSDTTAAVFNNLIIIVGNVQKAGEDGPTALIQCFDPSKSAVHVQVDPLPRAGEKRVFLKRWSELYLLQEGGDLWQLHVSRDDNNRIVLDYQGRLWNSPVELTSAVIFKEELIVLAKPAAAPNPAAAAANQGQGQGQNQGEVPPQWETPRHELFKRVHVLREDICRLTTGIVLSAAIPQ</sequence>
<organism evidence="5 6">
    <name type="scientific">Elysia chlorotica</name>
    <name type="common">Eastern emerald elysia</name>
    <name type="synonym">Sea slug</name>
    <dbReference type="NCBI Taxonomy" id="188477"/>
    <lineage>
        <taxon>Eukaryota</taxon>
        <taxon>Metazoa</taxon>
        <taxon>Spiralia</taxon>
        <taxon>Lophotrochozoa</taxon>
        <taxon>Mollusca</taxon>
        <taxon>Gastropoda</taxon>
        <taxon>Heterobranchia</taxon>
        <taxon>Euthyneura</taxon>
        <taxon>Panpulmonata</taxon>
        <taxon>Sacoglossa</taxon>
        <taxon>Placobranchoidea</taxon>
        <taxon>Plakobranchidae</taxon>
        <taxon>Elysia</taxon>
    </lineage>
</organism>
<gene>
    <name evidence="5" type="ORF">EGW08_012387</name>
</gene>
<evidence type="ECO:0000256" key="1">
    <source>
        <dbReference type="ARBA" id="ARBA00022441"/>
    </source>
</evidence>
<dbReference type="PANTHER" id="PTHR24412">
    <property type="entry name" value="KELCH PROTEIN"/>
    <property type="match status" value="1"/>
</dbReference>
<feature type="domain" description="BTB" evidence="4">
    <location>
        <begin position="25"/>
        <end position="92"/>
    </location>
</feature>
<dbReference type="Proteomes" id="UP000271974">
    <property type="component" value="Unassembled WGS sequence"/>
</dbReference>
<feature type="region of interest" description="Disordered" evidence="3">
    <location>
        <begin position="589"/>
        <end position="611"/>
    </location>
</feature>
<evidence type="ECO:0000256" key="3">
    <source>
        <dbReference type="SAM" id="MobiDB-lite"/>
    </source>
</evidence>
<evidence type="ECO:0000256" key="2">
    <source>
        <dbReference type="ARBA" id="ARBA00022737"/>
    </source>
</evidence>
<dbReference type="Pfam" id="PF00651">
    <property type="entry name" value="BTB"/>
    <property type="match status" value="1"/>
</dbReference>
<keyword evidence="2" id="KW-0677">Repeat</keyword>
<feature type="compositionally biased region" description="Low complexity" evidence="3">
    <location>
        <begin position="589"/>
        <end position="604"/>
    </location>
</feature>
<dbReference type="InterPro" id="IPR000210">
    <property type="entry name" value="BTB/POZ_dom"/>
</dbReference>
<dbReference type="AlphaFoldDB" id="A0A3S1BBV3"/>
<dbReference type="InterPro" id="IPR015915">
    <property type="entry name" value="Kelch-typ_b-propeller"/>
</dbReference>
<comment type="caution">
    <text evidence="5">The sequence shown here is derived from an EMBL/GenBank/DDBJ whole genome shotgun (WGS) entry which is preliminary data.</text>
</comment>
<evidence type="ECO:0000313" key="5">
    <source>
        <dbReference type="EMBL" id="RUS79861.1"/>
    </source>
</evidence>
<reference evidence="5 6" key="1">
    <citation type="submission" date="2019-01" db="EMBL/GenBank/DDBJ databases">
        <title>A draft genome assembly of the solar-powered sea slug Elysia chlorotica.</title>
        <authorList>
            <person name="Cai H."/>
            <person name="Li Q."/>
            <person name="Fang X."/>
            <person name="Li J."/>
            <person name="Curtis N.E."/>
            <person name="Altenburger A."/>
            <person name="Shibata T."/>
            <person name="Feng M."/>
            <person name="Maeda T."/>
            <person name="Schwartz J.A."/>
            <person name="Shigenobu S."/>
            <person name="Lundholm N."/>
            <person name="Nishiyama T."/>
            <person name="Yang H."/>
            <person name="Hasebe M."/>
            <person name="Li S."/>
            <person name="Pierce S.K."/>
            <person name="Wang J."/>
        </authorList>
    </citation>
    <scope>NUCLEOTIDE SEQUENCE [LARGE SCALE GENOMIC DNA]</scope>
    <source>
        <strain evidence="5">EC2010</strain>
        <tissue evidence="5">Whole organism of an adult</tissue>
    </source>
</reference>
<dbReference type="Gene3D" id="3.30.710.10">
    <property type="entry name" value="Potassium Channel Kv1.1, Chain A"/>
    <property type="match status" value="1"/>
</dbReference>
<dbReference type="SMART" id="SM00225">
    <property type="entry name" value="BTB"/>
    <property type="match status" value="1"/>
</dbReference>
<keyword evidence="1" id="KW-0880">Kelch repeat</keyword>
<dbReference type="SUPFAM" id="SSF117281">
    <property type="entry name" value="Kelch motif"/>
    <property type="match status" value="1"/>
</dbReference>
<dbReference type="PROSITE" id="PS50097">
    <property type="entry name" value="BTB"/>
    <property type="match status" value="1"/>
</dbReference>
<name>A0A3S1BBV3_ELYCH</name>
<dbReference type="Gene3D" id="1.25.40.420">
    <property type="match status" value="1"/>
</dbReference>
<dbReference type="EMBL" id="RQTK01000424">
    <property type="protein sequence ID" value="RUS79861.1"/>
    <property type="molecule type" value="Genomic_DNA"/>
</dbReference>
<dbReference type="InterPro" id="IPR011705">
    <property type="entry name" value="BACK"/>
</dbReference>
<dbReference type="Pfam" id="PF07707">
    <property type="entry name" value="BACK"/>
    <property type="match status" value="1"/>
</dbReference>
<keyword evidence="6" id="KW-1185">Reference proteome</keyword>